<reference evidence="3" key="1">
    <citation type="journal article" date="2020" name="mSystems">
        <title>Genome- and Community-Level Interaction Insights into Carbon Utilization and Element Cycling Functions of Hydrothermarchaeota in Hydrothermal Sediment.</title>
        <authorList>
            <person name="Zhou Z."/>
            <person name="Liu Y."/>
            <person name="Xu W."/>
            <person name="Pan J."/>
            <person name="Luo Z.H."/>
            <person name="Li M."/>
        </authorList>
    </citation>
    <scope>NUCLEOTIDE SEQUENCE [LARGE SCALE GENOMIC DNA]</scope>
    <source>
        <strain evidence="3">SpSt-381</strain>
    </source>
</reference>
<sequence length="388" mass="41622">MIELKAFYRHVERVFEGLGPARSARRLAEQIAPRLLEHLGGALGLAAVQLYAREGGAVRLGRQWGASRPDLAEEIARRLAGGGADEPPWAFEHPAGRAGVIDVDDAGGPYLALFGPAPGDLRPAPPRGEFLSALGSLRYAIAQHLHRRALEDVLEQARTIQMSLLPAGRPAFGTFDVCGASLPAQRVGGDVYDWLALDAETLALVVADASGHGLPAALQARDVTVGLRMGVERDLKITRMVEKLNRIVHRSGLVTRFVSLVFGELEMNGNLTYINAGHPPPLLLDRAGAHELTVGGPVLGPLPDAVYKMGFAHVDRGAALAMFSDGVIECRAPDGAMFGTEGVRAWLEAWREGPGEAAVADLLRRLEAHRRGPTPEDDTTVLYVRRPA</sequence>
<dbReference type="PANTHER" id="PTHR43156">
    <property type="entry name" value="STAGE II SPORULATION PROTEIN E-RELATED"/>
    <property type="match status" value="1"/>
</dbReference>
<dbReference type="PANTHER" id="PTHR43156:SF2">
    <property type="entry name" value="STAGE II SPORULATION PROTEIN E"/>
    <property type="match status" value="1"/>
</dbReference>
<dbReference type="Pfam" id="PF07228">
    <property type="entry name" value="SpoIIE"/>
    <property type="match status" value="1"/>
</dbReference>
<dbReference type="GO" id="GO:0016791">
    <property type="term" value="F:phosphatase activity"/>
    <property type="evidence" value="ECO:0007669"/>
    <property type="project" value="TreeGrafter"/>
</dbReference>
<dbReference type="Gene3D" id="3.60.40.10">
    <property type="entry name" value="PPM-type phosphatase domain"/>
    <property type="match status" value="1"/>
</dbReference>
<comment type="caution">
    <text evidence="3">The sequence shown here is derived from an EMBL/GenBank/DDBJ whole genome shotgun (WGS) entry which is preliminary data.</text>
</comment>
<dbReference type="InterPro" id="IPR036457">
    <property type="entry name" value="PPM-type-like_dom_sf"/>
</dbReference>
<gene>
    <name evidence="3" type="ORF">ENR23_11650</name>
</gene>
<protein>
    <recommendedName>
        <fullName evidence="2">PPM-type phosphatase domain-containing protein</fullName>
    </recommendedName>
</protein>
<evidence type="ECO:0000256" key="1">
    <source>
        <dbReference type="ARBA" id="ARBA00022801"/>
    </source>
</evidence>
<name>A0A832IBP1_UNCEI</name>
<organism evidence="3">
    <name type="scientific">Eiseniibacteriota bacterium</name>
    <dbReference type="NCBI Taxonomy" id="2212470"/>
    <lineage>
        <taxon>Bacteria</taxon>
        <taxon>Candidatus Eiseniibacteriota</taxon>
    </lineage>
</organism>
<dbReference type="AlphaFoldDB" id="A0A832IBP1"/>
<dbReference type="EMBL" id="DSQF01000022">
    <property type="protein sequence ID" value="HGZ44052.1"/>
    <property type="molecule type" value="Genomic_DNA"/>
</dbReference>
<evidence type="ECO:0000313" key="3">
    <source>
        <dbReference type="EMBL" id="HGZ44052.1"/>
    </source>
</evidence>
<dbReference type="InterPro" id="IPR052016">
    <property type="entry name" value="Bact_Sigma-Reg"/>
</dbReference>
<evidence type="ECO:0000259" key="2">
    <source>
        <dbReference type="SMART" id="SM00331"/>
    </source>
</evidence>
<dbReference type="SMART" id="SM00331">
    <property type="entry name" value="PP2C_SIG"/>
    <property type="match status" value="1"/>
</dbReference>
<dbReference type="InterPro" id="IPR001932">
    <property type="entry name" value="PPM-type_phosphatase-like_dom"/>
</dbReference>
<accession>A0A832IBP1</accession>
<proteinExistence type="predicted"/>
<feature type="domain" description="PPM-type phosphatase" evidence="2">
    <location>
        <begin position="172"/>
        <end position="386"/>
    </location>
</feature>
<keyword evidence="1" id="KW-0378">Hydrolase</keyword>